<dbReference type="InterPro" id="IPR000683">
    <property type="entry name" value="Gfo/Idh/MocA-like_OxRdtase_N"/>
</dbReference>
<dbReference type="Pfam" id="PF22725">
    <property type="entry name" value="GFO_IDH_MocA_C3"/>
    <property type="match status" value="1"/>
</dbReference>
<gene>
    <name evidence="3" type="ORF">MMF94_16975</name>
</gene>
<name>A0ABS9TFR1_9PSEU</name>
<dbReference type="PANTHER" id="PTHR43377">
    <property type="entry name" value="BILIVERDIN REDUCTASE A"/>
    <property type="match status" value="1"/>
</dbReference>
<dbReference type="InterPro" id="IPR055170">
    <property type="entry name" value="GFO_IDH_MocA-like_dom"/>
</dbReference>
<evidence type="ECO:0000313" key="3">
    <source>
        <dbReference type="EMBL" id="MCH6167380.1"/>
    </source>
</evidence>
<dbReference type="Gene3D" id="3.40.50.720">
    <property type="entry name" value="NAD(P)-binding Rossmann-like Domain"/>
    <property type="match status" value="1"/>
</dbReference>
<evidence type="ECO:0000259" key="1">
    <source>
        <dbReference type="Pfam" id="PF01408"/>
    </source>
</evidence>
<comment type="caution">
    <text evidence="3">The sequence shown here is derived from an EMBL/GenBank/DDBJ whole genome shotgun (WGS) entry which is preliminary data.</text>
</comment>
<dbReference type="InterPro" id="IPR051450">
    <property type="entry name" value="Gfo/Idh/MocA_Oxidoreductases"/>
</dbReference>
<dbReference type="RefSeq" id="WP_241037723.1">
    <property type="nucleotide sequence ID" value="NZ_BAAAJF010000005.1"/>
</dbReference>
<dbReference type="PANTHER" id="PTHR43377:SF8">
    <property type="entry name" value="BLR3664 PROTEIN"/>
    <property type="match status" value="1"/>
</dbReference>
<dbReference type="InterPro" id="IPR036291">
    <property type="entry name" value="NAD(P)-bd_dom_sf"/>
</dbReference>
<evidence type="ECO:0000313" key="4">
    <source>
        <dbReference type="Proteomes" id="UP001299970"/>
    </source>
</evidence>
<dbReference type="Proteomes" id="UP001299970">
    <property type="component" value="Unassembled WGS sequence"/>
</dbReference>
<evidence type="ECO:0000259" key="2">
    <source>
        <dbReference type="Pfam" id="PF22725"/>
    </source>
</evidence>
<organism evidence="3 4">
    <name type="scientific">Pseudonocardia alaniniphila</name>
    <dbReference type="NCBI Taxonomy" id="75291"/>
    <lineage>
        <taxon>Bacteria</taxon>
        <taxon>Bacillati</taxon>
        <taxon>Actinomycetota</taxon>
        <taxon>Actinomycetes</taxon>
        <taxon>Pseudonocardiales</taxon>
        <taxon>Pseudonocardiaceae</taxon>
        <taxon>Pseudonocardia</taxon>
    </lineage>
</organism>
<feature type="domain" description="Gfo/Idh/MocA-like oxidoreductase N-terminal" evidence="1">
    <location>
        <begin position="9"/>
        <end position="126"/>
    </location>
</feature>
<dbReference type="SUPFAM" id="SSF51735">
    <property type="entry name" value="NAD(P)-binding Rossmann-fold domains"/>
    <property type="match status" value="1"/>
</dbReference>
<protein>
    <submittedName>
        <fullName evidence="3">Gfo/Idh/MocA family oxidoreductase</fullName>
    </submittedName>
</protein>
<dbReference type="SUPFAM" id="SSF55347">
    <property type="entry name" value="Glyceraldehyde-3-phosphate dehydrogenase-like, C-terminal domain"/>
    <property type="match status" value="1"/>
</dbReference>
<dbReference type="EMBL" id="JAKXMK010000013">
    <property type="protein sequence ID" value="MCH6167380.1"/>
    <property type="molecule type" value="Genomic_DNA"/>
</dbReference>
<sequence length="394" mass="42838">MGASEAGPIRLGLIGTGLAVEKLHWPALRRLPDRFVVTAFADRSAAQGERFSSYSGVDMAGFTPDHHRLLARDDVDAVLISVPIPSLYEVAEHSLAAGKDVLCEKPTGTDEEQAQAFLALEDRHPDRTILIGENYFYRDDIRHARALLDDGAIGKLHLMAWRRAGHLVPREGSFTSTPWRHRPQYRGGVYLDAGVHDIAQIRMLCGEITRVHAAVQWVNSTIDSPSDLTLNLAFAGGAIGNYTSTYSEIAVPEEPNDMRLYGTEGVLVLSGPEAERRVTLSRPDGTSQTDVFRGIDNGYYAELCNFSDAVRHGEPVVGTVGQSVANMLVVLRALDSAEQHAVMPLDELRGTGGVPLWRPRSASGLFDGLPGDRSRNTDISAGIDHPLISTVDSP</sequence>
<dbReference type="Pfam" id="PF01408">
    <property type="entry name" value="GFO_IDH_MocA"/>
    <property type="match status" value="1"/>
</dbReference>
<keyword evidence="4" id="KW-1185">Reference proteome</keyword>
<accession>A0ABS9TFR1</accession>
<dbReference type="Gene3D" id="3.30.360.10">
    <property type="entry name" value="Dihydrodipicolinate Reductase, domain 2"/>
    <property type="match status" value="1"/>
</dbReference>
<reference evidence="3 4" key="1">
    <citation type="submission" date="2022-03" db="EMBL/GenBank/DDBJ databases">
        <title>Pseudonocardia alaer sp. nov., a novel actinomycete isolated from reed forest soil.</title>
        <authorList>
            <person name="Wang L."/>
        </authorList>
    </citation>
    <scope>NUCLEOTIDE SEQUENCE [LARGE SCALE GENOMIC DNA]</scope>
    <source>
        <strain evidence="3 4">Y-16303</strain>
    </source>
</reference>
<proteinExistence type="predicted"/>
<feature type="domain" description="GFO/IDH/MocA-like oxidoreductase" evidence="2">
    <location>
        <begin position="141"/>
        <end position="267"/>
    </location>
</feature>